<dbReference type="EMBL" id="BMAT01001122">
    <property type="protein sequence ID" value="GFR79977.1"/>
    <property type="molecule type" value="Genomic_DNA"/>
</dbReference>
<feature type="chain" id="PRO_5043640891" evidence="1">
    <location>
        <begin position="47"/>
        <end position="87"/>
    </location>
</feature>
<protein>
    <submittedName>
        <fullName evidence="2">Hormone convertase 2</fullName>
    </submittedName>
</protein>
<dbReference type="Gene3D" id="3.30.70.850">
    <property type="entry name" value="Peptidase S8, pro-domain"/>
    <property type="match status" value="1"/>
</dbReference>
<sequence>MTLSPNLLSSLHLSCFARYSVVLPPRISVLLSLCLLCWTVSTPGQGKEFDVATNHWLVELNHGGGPALAKRVARDTGFTYVGPVRWL</sequence>
<reference evidence="2 3" key="1">
    <citation type="journal article" date="2021" name="Elife">
        <title>Chloroplast acquisition without the gene transfer in kleptoplastic sea slugs, Plakobranchus ocellatus.</title>
        <authorList>
            <person name="Maeda T."/>
            <person name="Takahashi S."/>
            <person name="Yoshida T."/>
            <person name="Shimamura S."/>
            <person name="Takaki Y."/>
            <person name="Nagai Y."/>
            <person name="Toyoda A."/>
            <person name="Suzuki Y."/>
            <person name="Arimoto A."/>
            <person name="Ishii H."/>
            <person name="Satoh N."/>
            <person name="Nishiyama T."/>
            <person name="Hasebe M."/>
            <person name="Maruyama T."/>
            <person name="Minagawa J."/>
            <person name="Obokata J."/>
            <person name="Shigenobu S."/>
        </authorList>
    </citation>
    <scope>NUCLEOTIDE SEQUENCE [LARGE SCALE GENOMIC DNA]</scope>
</reference>
<dbReference type="Proteomes" id="UP000762676">
    <property type="component" value="Unassembled WGS sequence"/>
</dbReference>
<dbReference type="SUPFAM" id="SSF54897">
    <property type="entry name" value="Protease propeptides/inhibitors"/>
    <property type="match status" value="1"/>
</dbReference>
<evidence type="ECO:0000313" key="2">
    <source>
        <dbReference type="EMBL" id="GFR79977.1"/>
    </source>
</evidence>
<evidence type="ECO:0000313" key="3">
    <source>
        <dbReference type="Proteomes" id="UP000762676"/>
    </source>
</evidence>
<dbReference type="AlphaFoldDB" id="A0AAV4G339"/>
<dbReference type="InterPro" id="IPR038466">
    <property type="entry name" value="S8_pro-domain_sf"/>
</dbReference>
<organism evidence="2 3">
    <name type="scientific">Elysia marginata</name>
    <dbReference type="NCBI Taxonomy" id="1093978"/>
    <lineage>
        <taxon>Eukaryota</taxon>
        <taxon>Metazoa</taxon>
        <taxon>Spiralia</taxon>
        <taxon>Lophotrochozoa</taxon>
        <taxon>Mollusca</taxon>
        <taxon>Gastropoda</taxon>
        <taxon>Heterobranchia</taxon>
        <taxon>Euthyneura</taxon>
        <taxon>Panpulmonata</taxon>
        <taxon>Sacoglossa</taxon>
        <taxon>Placobranchoidea</taxon>
        <taxon>Plakobranchidae</taxon>
        <taxon>Elysia</taxon>
    </lineage>
</organism>
<keyword evidence="1" id="KW-0732">Signal</keyword>
<keyword evidence="3" id="KW-1185">Reference proteome</keyword>
<feature type="signal peptide" evidence="1">
    <location>
        <begin position="1"/>
        <end position="46"/>
    </location>
</feature>
<name>A0AAV4G339_9GAST</name>
<proteinExistence type="predicted"/>
<comment type="caution">
    <text evidence="2">The sequence shown here is derived from an EMBL/GenBank/DDBJ whole genome shotgun (WGS) entry which is preliminary data.</text>
</comment>
<accession>A0AAV4G339</accession>
<evidence type="ECO:0000256" key="1">
    <source>
        <dbReference type="SAM" id="SignalP"/>
    </source>
</evidence>
<gene>
    <name evidence="2" type="ORF">ElyMa_000568300</name>
</gene>